<reference evidence="2" key="1">
    <citation type="submission" date="2021-01" db="EMBL/GenBank/DDBJ databases">
        <title>Whole genome shotgun sequence of Actinoplanes tereljensis NBRC 105297.</title>
        <authorList>
            <person name="Komaki H."/>
            <person name="Tamura T."/>
        </authorList>
    </citation>
    <scope>NUCLEOTIDE SEQUENCE</scope>
    <source>
        <strain evidence="2">NBRC 105297</strain>
    </source>
</reference>
<proteinExistence type="predicted"/>
<dbReference type="AlphaFoldDB" id="A0A919NQP9"/>
<dbReference type="Proteomes" id="UP000623608">
    <property type="component" value="Unassembled WGS sequence"/>
</dbReference>
<dbReference type="EMBL" id="BOMY01000039">
    <property type="protein sequence ID" value="GIF23305.1"/>
    <property type="molecule type" value="Genomic_DNA"/>
</dbReference>
<accession>A0A919NQP9</accession>
<evidence type="ECO:0000313" key="2">
    <source>
        <dbReference type="EMBL" id="GIF23305.1"/>
    </source>
</evidence>
<sequence length="99" mass="10177">MRLAGEFDMSVGDVLSKALVDAARHPGVTAVVVDLGRTSFLDSHGVAGLVAGYEAAARAGRHFTAVNARGLVKDVLDITGLSEVLLDRDHPAAPADPAS</sequence>
<gene>
    <name evidence="2" type="ORF">Ate02nite_60350</name>
</gene>
<dbReference type="Gene3D" id="3.30.750.24">
    <property type="entry name" value="STAS domain"/>
    <property type="match status" value="1"/>
</dbReference>
<feature type="domain" description="STAS" evidence="1">
    <location>
        <begin position="1"/>
        <end position="99"/>
    </location>
</feature>
<evidence type="ECO:0000259" key="1">
    <source>
        <dbReference type="PROSITE" id="PS50801"/>
    </source>
</evidence>
<comment type="caution">
    <text evidence="2">The sequence shown here is derived from an EMBL/GenBank/DDBJ whole genome shotgun (WGS) entry which is preliminary data.</text>
</comment>
<dbReference type="PROSITE" id="PS50801">
    <property type="entry name" value="STAS"/>
    <property type="match status" value="1"/>
</dbReference>
<name>A0A919NQP9_9ACTN</name>
<dbReference type="InterPro" id="IPR036513">
    <property type="entry name" value="STAS_dom_sf"/>
</dbReference>
<evidence type="ECO:0000313" key="3">
    <source>
        <dbReference type="Proteomes" id="UP000623608"/>
    </source>
</evidence>
<dbReference type="SUPFAM" id="SSF52091">
    <property type="entry name" value="SpoIIaa-like"/>
    <property type="match status" value="1"/>
</dbReference>
<organism evidence="2 3">
    <name type="scientific">Paractinoplanes tereljensis</name>
    <dbReference type="NCBI Taxonomy" id="571912"/>
    <lineage>
        <taxon>Bacteria</taxon>
        <taxon>Bacillati</taxon>
        <taxon>Actinomycetota</taxon>
        <taxon>Actinomycetes</taxon>
        <taxon>Micromonosporales</taxon>
        <taxon>Micromonosporaceae</taxon>
        <taxon>Paractinoplanes</taxon>
    </lineage>
</organism>
<dbReference type="Pfam" id="PF13466">
    <property type="entry name" value="STAS_2"/>
    <property type="match status" value="1"/>
</dbReference>
<dbReference type="CDD" id="cd07043">
    <property type="entry name" value="STAS_anti-anti-sigma_factors"/>
    <property type="match status" value="1"/>
</dbReference>
<dbReference type="InterPro" id="IPR002645">
    <property type="entry name" value="STAS_dom"/>
</dbReference>
<keyword evidence="3" id="KW-1185">Reference proteome</keyword>
<protein>
    <recommendedName>
        <fullName evidence="1">STAS domain-containing protein</fullName>
    </recommendedName>
</protein>
<dbReference type="InterPro" id="IPR058548">
    <property type="entry name" value="MlaB-like_STAS"/>
</dbReference>